<dbReference type="InterPro" id="IPR013538">
    <property type="entry name" value="ASHA1/2-like_C"/>
</dbReference>
<comment type="similarity">
    <text evidence="1">Belongs to the AHA1 family.</text>
</comment>
<dbReference type="AlphaFoldDB" id="A0A7X0VVP1"/>
<evidence type="ECO:0000313" key="4">
    <source>
        <dbReference type="Proteomes" id="UP000564644"/>
    </source>
</evidence>
<keyword evidence="4" id="KW-1185">Reference proteome</keyword>
<proteinExistence type="inferred from homology"/>
<dbReference type="CDD" id="cd07814">
    <property type="entry name" value="SRPBCC_CalC_Aha1-like"/>
    <property type="match status" value="1"/>
</dbReference>
<evidence type="ECO:0000259" key="2">
    <source>
        <dbReference type="Pfam" id="PF08327"/>
    </source>
</evidence>
<organism evidence="3 4">
    <name type="scientific">Cohnella zeiphila</name>
    <dbReference type="NCBI Taxonomy" id="2761120"/>
    <lineage>
        <taxon>Bacteria</taxon>
        <taxon>Bacillati</taxon>
        <taxon>Bacillota</taxon>
        <taxon>Bacilli</taxon>
        <taxon>Bacillales</taxon>
        <taxon>Paenibacillaceae</taxon>
        <taxon>Cohnella</taxon>
    </lineage>
</organism>
<evidence type="ECO:0000256" key="1">
    <source>
        <dbReference type="ARBA" id="ARBA00006817"/>
    </source>
</evidence>
<dbReference type="InterPro" id="IPR023393">
    <property type="entry name" value="START-like_dom_sf"/>
</dbReference>
<dbReference type="Pfam" id="PF08327">
    <property type="entry name" value="AHSA1"/>
    <property type="match status" value="1"/>
</dbReference>
<protein>
    <submittedName>
        <fullName evidence="3">SRPBCC domain-containing protein</fullName>
    </submittedName>
</protein>
<dbReference type="Proteomes" id="UP000564644">
    <property type="component" value="Unassembled WGS sequence"/>
</dbReference>
<dbReference type="RefSeq" id="WP_185129295.1">
    <property type="nucleotide sequence ID" value="NZ_JACJVO010000013.1"/>
</dbReference>
<reference evidence="3 4" key="1">
    <citation type="submission" date="2020-08" db="EMBL/GenBank/DDBJ databases">
        <title>Cohnella phylogeny.</title>
        <authorList>
            <person name="Dunlap C."/>
        </authorList>
    </citation>
    <scope>NUCLEOTIDE SEQUENCE [LARGE SCALE GENOMIC DNA]</scope>
    <source>
        <strain evidence="3 4">CBP 2801</strain>
    </source>
</reference>
<dbReference type="SUPFAM" id="SSF55961">
    <property type="entry name" value="Bet v1-like"/>
    <property type="match status" value="1"/>
</dbReference>
<sequence length="168" mass="18829">MSLNSNKQDLVITRVLDIPVEWVWKGWTDPKLVPLWWGPANYTSQSCQIDLREGGKYLFCMKAPPEQGGGIFYNTGVYTKIVPGERLEFTQSLSDAEGNPIDPADAGMPPDFPQEVRFVIEFKALTDDTTELTITEFDWTLGQMSKFAVMGMNQSLDKFAVSIGPLSR</sequence>
<dbReference type="Gene3D" id="3.30.530.20">
    <property type="match status" value="1"/>
</dbReference>
<gene>
    <name evidence="3" type="ORF">H7C18_11930</name>
</gene>
<comment type="caution">
    <text evidence="3">The sequence shown here is derived from an EMBL/GenBank/DDBJ whole genome shotgun (WGS) entry which is preliminary data.</text>
</comment>
<name>A0A7X0VVP1_9BACL</name>
<feature type="domain" description="Activator of Hsp90 ATPase homologue 1/2-like C-terminal" evidence="2">
    <location>
        <begin position="18"/>
        <end position="160"/>
    </location>
</feature>
<evidence type="ECO:0000313" key="3">
    <source>
        <dbReference type="EMBL" id="MBB6731620.1"/>
    </source>
</evidence>
<dbReference type="EMBL" id="JACJVO010000013">
    <property type="protein sequence ID" value="MBB6731620.1"/>
    <property type="molecule type" value="Genomic_DNA"/>
</dbReference>
<accession>A0A7X0VVP1</accession>